<feature type="chain" id="PRO_5013094304" evidence="1">
    <location>
        <begin position="22"/>
        <end position="129"/>
    </location>
</feature>
<accession>A0A1W2TJB2</accession>
<gene>
    <name evidence="2" type="ORF">SAMD00023353_3000810</name>
</gene>
<organism evidence="2">
    <name type="scientific">Rosellinia necatrix</name>
    <name type="common">White root-rot fungus</name>
    <dbReference type="NCBI Taxonomy" id="77044"/>
    <lineage>
        <taxon>Eukaryota</taxon>
        <taxon>Fungi</taxon>
        <taxon>Dikarya</taxon>
        <taxon>Ascomycota</taxon>
        <taxon>Pezizomycotina</taxon>
        <taxon>Sordariomycetes</taxon>
        <taxon>Xylariomycetidae</taxon>
        <taxon>Xylariales</taxon>
        <taxon>Xylariaceae</taxon>
        <taxon>Rosellinia</taxon>
    </lineage>
</organism>
<reference evidence="2" key="1">
    <citation type="submission" date="2016-03" db="EMBL/GenBank/DDBJ databases">
        <title>Draft genome sequence of Rosellinia necatrix.</title>
        <authorList>
            <person name="Kanematsu S."/>
        </authorList>
    </citation>
    <scope>NUCLEOTIDE SEQUENCE [LARGE SCALE GENOMIC DNA]</scope>
    <source>
        <strain evidence="2">W97</strain>
    </source>
</reference>
<evidence type="ECO:0000313" key="2">
    <source>
        <dbReference type="EMBL" id="GAP88283.2"/>
    </source>
</evidence>
<dbReference type="AlphaFoldDB" id="A0A1W2TJB2"/>
<dbReference type="OrthoDB" id="4707098at2759"/>
<feature type="signal peptide" evidence="1">
    <location>
        <begin position="1"/>
        <end position="21"/>
    </location>
</feature>
<protein>
    <submittedName>
        <fullName evidence="2">Uncharacterized protein</fullName>
    </submittedName>
</protein>
<dbReference type="EMBL" id="DF977475">
    <property type="protein sequence ID" value="GAP88283.2"/>
    <property type="molecule type" value="Genomic_DNA"/>
</dbReference>
<sequence>MQFKTLTLAVVTAALSSIASAAGDISLDMCFKNNYVDCQNIALNYNQCYDFVNPWVDANGLPLARLNDKVNSIKVYNVQGKAQGHCNIFEHTGCGGDTGGPIGSGNPHPNLSAVGGWGNKISAMRCAPN</sequence>
<proteinExistence type="predicted"/>
<evidence type="ECO:0000313" key="3">
    <source>
        <dbReference type="Proteomes" id="UP000054516"/>
    </source>
</evidence>
<name>A0A1W2TJB2_ROSNE</name>
<dbReference type="Proteomes" id="UP000054516">
    <property type="component" value="Unassembled WGS sequence"/>
</dbReference>
<keyword evidence="1" id="KW-0732">Signal</keyword>
<evidence type="ECO:0000256" key="1">
    <source>
        <dbReference type="SAM" id="SignalP"/>
    </source>
</evidence>
<keyword evidence="3" id="KW-1185">Reference proteome</keyword>